<comment type="function">
    <text evidence="5">Adenine glycosylase active on G-A mispairs.</text>
</comment>
<reference evidence="7" key="1">
    <citation type="submission" date="2020-10" db="EMBL/GenBank/DDBJ databases">
        <authorList>
            <person name="Gilroy R."/>
        </authorList>
    </citation>
    <scope>NUCLEOTIDE SEQUENCE</scope>
    <source>
        <strain evidence="7">CHK189-12415</strain>
    </source>
</reference>
<keyword evidence="5" id="KW-0408">Iron</keyword>
<dbReference type="GO" id="GO:0006284">
    <property type="term" value="P:base-excision repair"/>
    <property type="evidence" value="ECO:0007669"/>
    <property type="project" value="UniProtKB-UniRule"/>
</dbReference>
<name>A0A9D1DYI8_9FIRM</name>
<protein>
    <recommendedName>
        <fullName evidence="5">Adenine DNA glycosylase</fullName>
        <ecNumber evidence="5">3.2.2.31</ecNumber>
    </recommendedName>
</protein>
<organism evidence="7 8">
    <name type="scientific">Candidatus Faecivivens stercoravium</name>
    <dbReference type="NCBI Taxonomy" id="2840803"/>
    <lineage>
        <taxon>Bacteria</taxon>
        <taxon>Bacillati</taxon>
        <taxon>Bacillota</taxon>
        <taxon>Clostridia</taxon>
        <taxon>Eubacteriales</taxon>
        <taxon>Oscillospiraceae</taxon>
        <taxon>Oscillospiraceae incertae sedis</taxon>
        <taxon>Candidatus Faecivivens</taxon>
    </lineage>
</organism>
<evidence type="ECO:0000259" key="6">
    <source>
        <dbReference type="Pfam" id="PF14815"/>
    </source>
</evidence>
<dbReference type="GO" id="GO:0000701">
    <property type="term" value="F:purine-specific mismatch base pair DNA N-glycosylase activity"/>
    <property type="evidence" value="ECO:0007669"/>
    <property type="project" value="UniProtKB-EC"/>
</dbReference>
<keyword evidence="4" id="KW-0234">DNA repair</keyword>
<dbReference type="GO" id="GO:0046872">
    <property type="term" value="F:metal ion binding"/>
    <property type="evidence" value="ECO:0007669"/>
    <property type="project" value="UniProtKB-UniRule"/>
</dbReference>
<reference evidence="7" key="2">
    <citation type="journal article" date="2021" name="PeerJ">
        <title>Extensive microbial diversity within the chicken gut microbiome revealed by metagenomics and culture.</title>
        <authorList>
            <person name="Gilroy R."/>
            <person name="Ravi A."/>
            <person name="Getino M."/>
            <person name="Pursley I."/>
            <person name="Horton D.L."/>
            <person name="Alikhan N.F."/>
            <person name="Baker D."/>
            <person name="Gharbi K."/>
            <person name="Hall N."/>
            <person name="Watson M."/>
            <person name="Adriaenssens E.M."/>
            <person name="Foster-Nyarko E."/>
            <person name="Jarju S."/>
            <person name="Secka A."/>
            <person name="Antonio M."/>
            <person name="Oren A."/>
            <person name="Chaudhuri R.R."/>
            <person name="La Ragione R."/>
            <person name="Hildebrand F."/>
            <person name="Pallen M.J."/>
        </authorList>
    </citation>
    <scope>NUCLEOTIDE SEQUENCE</scope>
    <source>
        <strain evidence="7">CHK189-12415</strain>
    </source>
</reference>
<evidence type="ECO:0000256" key="1">
    <source>
        <dbReference type="ARBA" id="ARBA00022723"/>
    </source>
</evidence>
<comment type="cofactor">
    <cofactor evidence="5">
        <name>[4Fe-4S] cluster</name>
        <dbReference type="ChEBI" id="CHEBI:49883"/>
    </cofactor>
    <text evidence="5">Binds 1 [4Fe-4S] cluster.</text>
</comment>
<keyword evidence="1" id="KW-0479">Metal-binding</keyword>
<evidence type="ECO:0000256" key="2">
    <source>
        <dbReference type="ARBA" id="ARBA00022763"/>
    </source>
</evidence>
<accession>A0A9D1DYI8</accession>
<evidence type="ECO:0000256" key="5">
    <source>
        <dbReference type="RuleBase" id="RU365096"/>
    </source>
</evidence>
<dbReference type="GO" id="GO:0051539">
    <property type="term" value="F:4 iron, 4 sulfur cluster binding"/>
    <property type="evidence" value="ECO:0007669"/>
    <property type="project" value="UniProtKB-UniRule"/>
</dbReference>
<evidence type="ECO:0000313" key="7">
    <source>
        <dbReference type="EMBL" id="HIR61186.1"/>
    </source>
</evidence>
<dbReference type="InterPro" id="IPR015797">
    <property type="entry name" value="NUDIX_hydrolase-like_dom_sf"/>
</dbReference>
<evidence type="ECO:0000313" key="8">
    <source>
        <dbReference type="Proteomes" id="UP000824241"/>
    </source>
</evidence>
<dbReference type="Proteomes" id="UP000824241">
    <property type="component" value="Unassembled WGS sequence"/>
</dbReference>
<evidence type="ECO:0000256" key="3">
    <source>
        <dbReference type="ARBA" id="ARBA00022801"/>
    </source>
</evidence>
<proteinExistence type="inferred from homology"/>
<sequence length="128" mass="14191">MEERTVLIIIREGKVLLHKRPETGLLGGLWEFPNLDGAKTEAEVRDYLHTAGLFPGKLLPLAPARHIFTHIQWEMSGFLALCGGEIPPGWEGADARALSEQYTLPSAFKVYRKAAVEWLSDGLLLPGK</sequence>
<keyword evidence="3" id="KW-0378">Hydrolase</keyword>
<dbReference type="SUPFAM" id="SSF55811">
    <property type="entry name" value="Nudix"/>
    <property type="match status" value="1"/>
</dbReference>
<comment type="caution">
    <text evidence="7">The sequence shown here is derived from an EMBL/GenBank/DDBJ whole genome shotgun (WGS) entry which is preliminary data.</text>
</comment>
<dbReference type="Pfam" id="PF14815">
    <property type="entry name" value="NUDIX_4"/>
    <property type="match status" value="1"/>
</dbReference>
<dbReference type="Gene3D" id="3.90.79.10">
    <property type="entry name" value="Nucleoside Triphosphate Pyrophosphohydrolase"/>
    <property type="match status" value="1"/>
</dbReference>
<dbReference type="InterPro" id="IPR029119">
    <property type="entry name" value="MutY_C"/>
</dbReference>
<evidence type="ECO:0000256" key="4">
    <source>
        <dbReference type="ARBA" id="ARBA00023204"/>
    </source>
</evidence>
<comment type="similarity">
    <text evidence="5">Belongs to the Nth/MutY family.</text>
</comment>
<dbReference type="AlphaFoldDB" id="A0A9D1DYI8"/>
<dbReference type="EC" id="3.2.2.31" evidence="5"/>
<comment type="catalytic activity">
    <reaction evidence="5">
        <text>Hydrolyzes free adenine bases from 7,8-dihydro-8-oxoguanine:adenine mismatched double-stranded DNA, leaving an apurinic site.</text>
        <dbReference type="EC" id="3.2.2.31"/>
    </reaction>
</comment>
<dbReference type="CDD" id="cd03431">
    <property type="entry name" value="NUDIX_DNA_Glycosylase_C-MutY"/>
    <property type="match status" value="1"/>
</dbReference>
<feature type="domain" description="Adenine DNA glycosylase C-terminal" evidence="6">
    <location>
        <begin position="5"/>
        <end position="109"/>
    </location>
</feature>
<keyword evidence="2 5" id="KW-0227">DNA damage</keyword>
<dbReference type="EMBL" id="DVHA01000203">
    <property type="protein sequence ID" value="HIR61186.1"/>
    <property type="molecule type" value="Genomic_DNA"/>
</dbReference>
<gene>
    <name evidence="7" type="ORF">IAB37_06410</name>
</gene>
<keyword evidence="5" id="KW-0326">Glycosidase</keyword>